<proteinExistence type="predicted"/>
<evidence type="ECO:0000313" key="1">
    <source>
        <dbReference type="EMBL" id="KAJ9052164.1"/>
    </source>
</evidence>
<evidence type="ECO:0000313" key="2">
    <source>
        <dbReference type="Proteomes" id="UP001165960"/>
    </source>
</evidence>
<reference evidence="1" key="1">
    <citation type="submission" date="2022-04" db="EMBL/GenBank/DDBJ databases">
        <title>Genome of the entomopathogenic fungus Entomophthora muscae.</title>
        <authorList>
            <person name="Elya C."/>
            <person name="Lovett B.R."/>
            <person name="Lee E."/>
            <person name="Macias A.M."/>
            <person name="Hajek A.E."/>
            <person name="De Bivort B.L."/>
            <person name="Kasson M.T."/>
            <person name="De Fine Licht H.H."/>
            <person name="Stajich J.E."/>
        </authorList>
    </citation>
    <scope>NUCLEOTIDE SEQUENCE</scope>
    <source>
        <strain evidence="1">Berkeley</strain>
    </source>
</reference>
<comment type="caution">
    <text evidence="1">The sequence shown here is derived from an EMBL/GenBank/DDBJ whole genome shotgun (WGS) entry which is preliminary data.</text>
</comment>
<dbReference type="Proteomes" id="UP001165960">
    <property type="component" value="Unassembled WGS sequence"/>
</dbReference>
<keyword evidence="2" id="KW-1185">Reference proteome</keyword>
<organism evidence="1 2">
    <name type="scientific">Entomophthora muscae</name>
    <dbReference type="NCBI Taxonomy" id="34485"/>
    <lineage>
        <taxon>Eukaryota</taxon>
        <taxon>Fungi</taxon>
        <taxon>Fungi incertae sedis</taxon>
        <taxon>Zoopagomycota</taxon>
        <taxon>Entomophthoromycotina</taxon>
        <taxon>Entomophthoromycetes</taxon>
        <taxon>Entomophthorales</taxon>
        <taxon>Entomophthoraceae</taxon>
        <taxon>Entomophthora</taxon>
    </lineage>
</organism>
<accession>A0ACC2RQ04</accession>
<dbReference type="EMBL" id="QTSX02006767">
    <property type="protein sequence ID" value="KAJ9052164.1"/>
    <property type="molecule type" value="Genomic_DNA"/>
</dbReference>
<protein>
    <submittedName>
        <fullName evidence="1">Uncharacterized protein</fullName>
    </submittedName>
</protein>
<name>A0ACC2RQ04_9FUNG</name>
<sequence length="211" mass="24175">MTFSSRRIFLSAFCFLFNQAMSTIIFVKVIEDKKLYNTLLPCFEKLMAAHIPIPFATICIFLINSLLLCPTVLCFTETVFLNSISLNETHCNINLQDGQTPSANCLLKVANQEMLSSVMPFTFLFFAIYNARLQTEFVIHVSFIVLVFQILQFVFTAMDFRTLKKISSGIVTVSCISLALAYLNPEYLDLMFLKAKIFNSKLENIYRFLML</sequence>
<gene>
    <name evidence="1" type="ORF">DSO57_1036996</name>
</gene>